<dbReference type="Gene3D" id="3.75.10.10">
    <property type="entry name" value="L-arginine/glycine Amidinotransferase, Chain A"/>
    <property type="match status" value="1"/>
</dbReference>
<comment type="caution">
    <text evidence="3">The sequence shown here is derived from an EMBL/GenBank/DDBJ whole genome shotgun (WGS) entry which is preliminary data.</text>
</comment>
<proteinExistence type="predicted"/>
<dbReference type="GO" id="GO:0043022">
    <property type="term" value="F:ribosome binding"/>
    <property type="evidence" value="ECO:0007669"/>
    <property type="project" value="InterPro"/>
</dbReference>
<dbReference type="EMBL" id="JBBWWQ010000001">
    <property type="protein sequence ID" value="KAK8957005.1"/>
    <property type="molecule type" value="Genomic_DNA"/>
</dbReference>
<dbReference type="AlphaFoldDB" id="A0AAP0C1F3"/>
<sequence length="52" mass="5684">MAGTEELIADVLGVDVFRRTVNGEDYVGDFCVFNNKGGMSFRSALCIFSMSL</sequence>
<dbReference type="InterPro" id="IPR002769">
    <property type="entry name" value="eIF6"/>
</dbReference>
<keyword evidence="4" id="KW-1185">Reference proteome</keyword>
<accession>A0AAP0C1F3</accession>
<keyword evidence="2" id="KW-0648">Protein biosynthesis</keyword>
<dbReference type="Proteomes" id="UP001418222">
    <property type="component" value="Unassembled WGS sequence"/>
</dbReference>
<dbReference type="Pfam" id="PF01912">
    <property type="entry name" value="eIF-6"/>
    <property type="match status" value="1"/>
</dbReference>
<evidence type="ECO:0000313" key="3">
    <source>
        <dbReference type="EMBL" id="KAK8957005.1"/>
    </source>
</evidence>
<evidence type="ECO:0000256" key="2">
    <source>
        <dbReference type="ARBA" id="ARBA00022917"/>
    </source>
</evidence>
<protein>
    <submittedName>
        <fullName evidence="3">Eukaryotic translation initiation factor 6</fullName>
    </submittedName>
</protein>
<gene>
    <name evidence="3" type="primary">EIF6</name>
    <name evidence="3" type="ORF">KSP39_PZI000806</name>
</gene>
<dbReference type="SUPFAM" id="SSF55909">
    <property type="entry name" value="Pentein"/>
    <property type="match status" value="1"/>
</dbReference>
<evidence type="ECO:0000313" key="4">
    <source>
        <dbReference type="Proteomes" id="UP001418222"/>
    </source>
</evidence>
<reference evidence="3 4" key="1">
    <citation type="journal article" date="2022" name="Nat. Plants">
        <title>Genomes of leafy and leafless Platanthera orchids illuminate the evolution of mycoheterotrophy.</title>
        <authorList>
            <person name="Li M.H."/>
            <person name="Liu K.W."/>
            <person name="Li Z."/>
            <person name="Lu H.C."/>
            <person name="Ye Q.L."/>
            <person name="Zhang D."/>
            <person name="Wang J.Y."/>
            <person name="Li Y.F."/>
            <person name="Zhong Z.M."/>
            <person name="Liu X."/>
            <person name="Yu X."/>
            <person name="Liu D.K."/>
            <person name="Tu X.D."/>
            <person name="Liu B."/>
            <person name="Hao Y."/>
            <person name="Liao X.Y."/>
            <person name="Jiang Y.T."/>
            <person name="Sun W.H."/>
            <person name="Chen J."/>
            <person name="Chen Y.Q."/>
            <person name="Ai Y."/>
            <person name="Zhai J.W."/>
            <person name="Wu S.S."/>
            <person name="Zhou Z."/>
            <person name="Hsiao Y.Y."/>
            <person name="Wu W.L."/>
            <person name="Chen Y.Y."/>
            <person name="Lin Y.F."/>
            <person name="Hsu J.L."/>
            <person name="Li C.Y."/>
            <person name="Wang Z.W."/>
            <person name="Zhao X."/>
            <person name="Zhong W.Y."/>
            <person name="Ma X.K."/>
            <person name="Ma L."/>
            <person name="Huang J."/>
            <person name="Chen G.Z."/>
            <person name="Huang M.Z."/>
            <person name="Huang L."/>
            <person name="Peng D.H."/>
            <person name="Luo Y.B."/>
            <person name="Zou S.Q."/>
            <person name="Chen S.P."/>
            <person name="Lan S."/>
            <person name="Tsai W.C."/>
            <person name="Van de Peer Y."/>
            <person name="Liu Z.J."/>
        </authorList>
    </citation>
    <scope>NUCLEOTIDE SEQUENCE [LARGE SCALE GENOMIC DNA]</scope>
    <source>
        <strain evidence="3">Lor287</strain>
    </source>
</reference>
<keyword evidence="1 3" id="KW-0396">Initiation factor</keyword>
<evidence type="ECO:0000256" key="1">
    <source>
        <dbReference type="ARBA" id="ARBA00022540"/>
    </source>
</evidence>
<organism evidence="3 4">
    <name type="scientific">Platanthera zijinensis</name>
    <dbReference type="NCBI Taxonomy" id="2320716"/>
    <lineage>
        <taxon>Eukaryota</taxon>
        <taxon>Viridiplantae</taxon>
        <taxon>Streptophyta</taxon>
        <taxon>Embryophyta</taxon>
        <taxon>Tracheophyta</taxon>
        <taxon>Spermatophyta</taxon>
        <taxon>Magnoliopsida</taxon>
        <taxon>Liliopsida</taxon>
        <taxon>Asparagales</taxon>
        <taxon>Orchidaceae</taxon>
        <taxon>Orchidoideae</taxon>
        <taxon>Orchideae</taxon>
        <taxon>Orchidinae</taxon>
        <taxon>Platanthera</taxon>
    </lineage>
</organism>
<name>A0AAP0C1F3_9ASPA</name>
<dbReference type="GO" id="GO:0003743">
    <property type="term" value="F:translation initiation factor activity"/>
    <property type="evidence" value="ECO:0007669"/>
    <property type="project" value="UniProtKB-KW"/>
</dbReference>
<dbReference type="GO" id="GO:0042256">
    <property type="term" value="P:cytosolic ribosome assembly"/>
    <property type="evidence" value="ECO:0007669"/>
    <property type="project" value="InterPro"/>
</dbReference>